<name>A0A7N2R5A0_QUELO</name>
<sequence>MSQRNARTKSCKSCLSSARQNASTADPDIISTLPDSLLTHILSHLSIRESVATSILSSRWRTLWTLVPQLHLIETDLNRPNLNLSFVDIVSRIWTLRNAIPNPMPLHTLSIVWLTHCHPFYVDTWVRAAIPHGLKELCLNICNDTLLDFPRSVFFSTTLVALKLAGNFSLNPPSDARFPSLRILHLALLNYANSESLSAILTACPVLQDLCLYVFLRKDQGNFNIVVQVPTLKRMYLCCFNYNFQSSSFKVHINTPALEYLIFKGHLVEDVVLENLSHLVALVLQVEIVNGVSTEDDAKRVWDLIRPLAHVKSLSLSTKTTEILCHAFGDNVPMFHNLFSLKFNGCLYFEWHAIRFLLGRAPKLQILAFESCPEHSYGQPTPDTSWEEPLDVPECLSSHLTTCHYKGFLGDKDEMQLVRQILKVARVLKTLKITVDGHLESEEKLRVCEALSTIVQKFPKSSQTCEIAFDERALL</sequence>
<dbReference type="PANTHER" id="PTHR31900">
    <property type="entry name" value="F-BOX/RNI SUPERFAMILY PROTEIN-RELATED"/>
    <property type="match status" value="1"/>
</dbReference>
<dbReference type="EMBL" id="LRBV02000005">
    <property type="status" value="NOT_ANNOTATED_CDS"/>
    <property type="molecule type" value="Genomic_DNA"/>
</dbReference>
<dbReference type="InterPro" id="IPR036047">
    <property type="entry name" value="F-box-like_dom_sf"/>
</dbReference>
<proteinExistence type="predicted"/>
<reference evidence="2 3" key="1">
    <citation type="journal article" date="2016" name="G3 (Bethesda)">
        <title>First Draft Assembly and Annotation of the Genome of a California Endemic Oak Quercus lobata Nee (Fagaceae).</title>
        <authorList>
            <person name="Sork V.L."/>
            <person name="Fitz-Gibbon S.T."/>
            <person name="Puiu D."/>
            <person name="Crepeau M."/>
            <person name="Gugger P.F."/>
            <person name="Sherman R."/>
            <person name="Stevens K."/>
            <person name="Langley C.H."/>
            <person name="Pellegrini M."/>
            <person name="Salzberg S.L."/>
        </authorList>
    </citation>
    <scope>NUCLEOTIDE SEQUENCE [LARGE SCALE GENOMIC DNA]</scope>
    <source>
        <strain evidence="2 3">cv. SW786</strain>
    </source>
</reference>
<dbReference type="AlphaFoldDB" id="A0A7N2R5A0"/>
<dbReference type="RefSeq" id="XP_030972314.1">
    <property type="nucleotide sequence ID" value="XM_031116454.1"/>
</dbReference>
<dbReference type="PROSITE" id="PS50181">
    <property type="entry name" value="FBOX"/>
    <property type="match status" value="1"/>
</dbReference>
<dbReference type="EnsemblPlants" id="QL05p062747:mrna">
    <property type="protein sequence ID" value="QL05p062747:mrna"/>
    <property type="gene ID" value="QL05p062747"/>
</dbReference>
<dbReference type="Pfam" id="PF24758">
    <property type="entry name" value="LRR_At5g56370"/>
    <property type="match status" value="1"/>
</dbReference>
<dbReference type="FunCoup" id="A0A7N2R5A0">
    <property type="interactions" value="1643"/>
</dbReference>
<dbReference type="Pfam" id="PF00646">
    <property type="entry name" value="F-box"/>
    <property type="match status" value="1"/>
</dbReference>
<evidence type="ECO:0000313" key="3">
    <source>
        <dbReference type="Proteomes" id="UP000594261"/>
    </source>
</evidence>
<dbReference type="Gramene" id="QL05p062747:mrna">
    <property type="protein sequence ID" value="QL05p062747:mrna"/>
    <property type="gene ID" value="QL05p062747"/>
</dbReference>
<protein>
    <recommendedName>
        <fullName evidence="1">F-box domain-containing protein</fullName>
    </recommendedName>
</protein>
<dbReference type="SUPFAM" id="SSF81383">
    <property type="entry name" value="F-box domain"/>
    <property type="match status" value="1"/>
</dbReference>
<dbReference type="Gene3D" id="3.80.10.10">
    <property type="entry name" value="Ribonuclease Inhibitor"/>
    <property type="match status" value="1"/>
</dbReference>
<dbReference type="SUPFAM" id="SSF52047">
    <property type="entry name" value="RNI-like"/>
    <property type="match status" value="1"/>
</dbReference>
<dbReference type="InterPro" id="IPR006566">
    <property type="entry name" value="FBD"/>
</dbReference>
<dbReference type="InParanoid" id="A0A7N2R5A0"/>
<dbReference type="SMART" id="SM00579">
    <property type="entry name" value="FBD"/>
    <property type="match status" value="1"/>
</dbReference>
<dbReference type="InterPro" id="IPR032675">
    <property type="entry name" value="LRR_dom_sf"/>
</dbReference>
<accession>A0A7N2R5A0</accession>
<dbReference type="InterPro" id="IPR055411">
    <property type="entry name" value="LRR_FXL15/At3g58940/PEG3-like"/>
</dbReference>
<reference evidence="2" key="2">
    <citation type="submission" date="2021-01" db="UniProtKB">
        <authorList>
            <consortium name="EnsemblPlants"/>
        </authorList>
    </citation>
    <scope>IDENTIFICATION</scope>
</reference>
<dbReference type="InterPro" id="IPR050232">
    <property type="entry name" value="FBL13/AtMIF1-like"/>
</dbReference>
<dbReference type="GeneID" id="115992301"/>
<evidence type="ECO:0000313" key="2">
    <source>
        <dbReference type="EnsemblPlants" id="QL05p062747:mrna"/>
    </source>
</evidence>
<dbReference type="Proteomes" id="UP000594261">
    <property type="component" value="Chromosome 5"/>
</dbReference>
<organism evidence="2 3">
    <name type="scientific">Quercus lobata</name>
    <name type="common">Valley oak</name>
    <dbReference type="NCBI Taxonomy" id="97700"/>
    <lineage>
        <taxon>Eukaryota</taxon>
        <taxon>Viridiplantae</taxon>
        <taxon>Streptophyta</taxon>
        <taxon>Embryophyta</taxon>
        <taxon>Tracheophyta</taxon>
        <taxon>Spermatophyta</taxon>
        <taxon>Magnoliopsida</taxon>
        <taxon>eudicotyledons</taxon>
        <taxon>Gunneridae</taxon>
        <taxon>Pentapetalae</taxon>
        <taxon>rosids</taxon>
        <taxon>fabids</taxon>
        <taxon>Fagales</taxon>
        <taxon>Fagaceae</taxon>
        <taxon>Quercus</taxon>
    </lineage>
</organism>
<dbReference type="InterPro" id="IPR053781">
    <property type="entry name" value="F-box_AtFBL13-like"/>
</dbReference>
<evidence type="ECO:0000259" key="1">
    <source>
        <dbReference type="PROSITE" id="PS50181"/>
    </source>
</evidence>
<dbReference type="CDD" id="cd22160">
    <property type="entry name" value="F-box_AtFBL13-like"/>
    <property type="match status" value="1"/>
</dbReference>
<dbReference type="PANTHER" id="PTHR31900:SF34">
    <property type="entry name" value="EMB|CAB62440.1-RELATED"/>
    <property type="match status" value="1"/>
</dbReference>
<dbReference type="OrthoDB" id="1521989at2759"/>
<keyword evidence="3" id="KW-1185">Reference proteome</keyword>
<feature type="domain" description="F-box" evidence="1">
    <location>
        <begin position="27"/>
        <end position="63"/>
    </location>
</feature>
<dbReference type="InterPro" id="IPR001810">
    <property type="entry name" value="F-box_dom"/>
</dbReference>
<dbReference type="OMA" id="WEYYSES"/>
<gene>
    <name evidence="2" type="primary">LOC115992301</name>
</gene>
<dbReference type="Pfam" id="PF08387">
    <property type="entry name" value="FBD"/>
    <property type="match status" value="1"/>
</dbReference>
<dbReference type="KEGG" id="qlo:115992301"/>